<dbReference type="CDD" id="cd01066">
    <property type="entry name" value="APP_MetAP"/>
    <property type="match status" value="1"/>
</dbReference>
<dbReference type="PANTHER" id="PTHR46112">
    <property type="entry name" value="AMINOPEPTIDASE"/>
    <property type="match status" value="1"/>
</dbReference>
<evidence type="ECO:0000259" key="1">
    <source>
        <dbReference type="Pfam" id="PF00557"/>
    </source>
</evidence>
<evidence type="ECO:0000313" key="3">
    <source>
        <dbReference type="EMBL" id="MBW8636553.1"/>
    </source>
</evidence>
<dbReference type="Proteomes" id="UP001196509">
    <property type="component" value="Unassembled WGS sequence"/>
</dbReference>
<comment type="caution">
    <text evidence="3">The sequence shown here is derived from an EMBL/GenBank/DDBJ whole genome shotgun (WGS) entry which is preliminary data.</text>
</comment>
<evidence type="ECO:0000259" key="2">
    <source>
        <dbReference type="Pfam" id="PF01321"/>
    </source>
</evidence>
<protein>
    <submittedName>
        <fullName evidence="3">Xaa-Pro peptidase family protein</fullName>
    </submittedName>
</protein>
<evidence type="ECO:0000313" key="4">
    <source>
        <dbReference type="Proteomes" id="UP001196509"/>
    </source>
</evidence>
<dbReference type="GO" id="GO:0008235">
    <property type="term" value="F:metalloexopeptidase activity"/>
    <property type="evidence" value="ECO:0007669"/>
    <property type="project" value="UniProtKB-ARBA"/>
</dbReference>
<proteinExistence type="predicted"/>
<dbReference type="PRINTS" id="PR00599">
    <property type="entry name" value="MAPEPTIDASE"/>
</dbReference>
<accession>A0AAE2ZLI8</accession>
<dbReference type="Gene3D" id="3.90.230.10">
    <property type="entry name" value="Creatinase/methionine aminopeptidase superfamily"/>
    <property type="match status" value="1"/>
</dbReference>
<feature type="domain" description="Creatinase N-terminal" evidence="2">
    <location>
        <begin position="18"/>
        <end position="162"/>
    </location>
</feature>
<dbReference type="InterPro" id="IPR000587">
    <property type="entry name" value="Creatinase_N"/>
</dbReference>
<dbReference type="SUPFAM" id="SSF55920">
    <property type="entry name" value="Creatinase/aminopeptidase"/>
    <property type="match status" value="1"/>
</dbReference>
<dbReference type="EMBL" id="JAICBX010000001">
    <property type="protein sequence ID" value="MBW8636553.1"/>
    <property type="molecule type" value="Genomic_DNA"/>
</dbReference>
<dbReference type="RefSeq" id="WP_220227229.1">
    <property type="nucleotide sequence ID" value="NZ_JAICBX010000001.1"/>
</dbReference>
<dbReference type="InterPro" id="IPR001714">
    <property type="entry name" value="Pept_M24_MAP"/>
</dbReference>
<dbReference type="GO" id="GO:0004177">
    <property type="term" value="F:aminopeptidase activity"/>
    <property type="evidence" value="ECO:0007669"/>
    <property type="project" value="UniProtKB-ARBA"/>
</dbReference>
<dbReference type="InterPro" id="IPR029149">
    <property type="entry name" value="Creatin/AminoP/Spt16_N"/>
</dbReference>
<dbReference type="InterPro" id="IPR050659">
    <property type="entry name" value="Peptidase_M24B"/>
</dbReference>
<dbReference type="Pfam" id="PF00557">
    <property type="entry name" value="Peptidase_M24"/>
    <property type="match status" value="1"/>
</dbReference>
<gene>
    <name evidence="3" type="ORF">K1W69_05060</name>
</gene>
<feature type="domain" description="Peptidase M24" evidence="1">
    <location>
        <begin position="169"/>
        <end position="369"/>
    </location>
</feature>
<sequence>MSEDTPQRGFVAQEFENRLARLQQGMRAQDIDLAFFTTEAEIRYFTGFFTQFWQSPTRPWFLLAPQSGNPVAVIPEIGAECMRRAGVKDIRAWDSPAADDHGLELLCETIVELAGEGASIGLPKGRETALRMPLADFEALTLRLPGARFPDITALLLRLRMVKSAAEVEKIAHACLSAGRAFDRAPEAIHAGMSEREAFQAFKILCLEEGVDDVSYLVGGAGRGGYRDIISPPSARRLTVGDVLMFDTGCVWDGYFCDFDRNFAVRDVAQDVHDAHAKLWEATEAGLEAAKPGACCADLFHAMAALLPGAGSAGVGRMGHGLGMQLTEFPSITASDPTVLQPGMVMTLEPSLGLGDGRMLVHEENLLVREDGPILLTRRAPQRMPVIG</sequence>
<dbReference type="Gene3D" id="3.40.350.10">
    <property type="entry name" value="Creatinase/prolidase N-terminal domain"/>
    <property type="match status" value="1"/>
</dbReference>
<dbReference type="PANTHER" id="PTHR46112:SF2">
    <property type="entry name" value="XAA-PRO AMINOPEPTIDASE P-RELATED"/>
    <property type="match status" value="1"/>
</dbReference>
<dbReference type="AlphaFoldDB" id="A0AAE2ZLI8"/>
<dbReference type="InterPro" id="IPR000994">
    <property type="entry name" value="Pept_M24"/>
</dbReference>
<reference evidence="3" key="1">
    <citation type="submission" date="2021-08" db="EMBL/GenBank/DDBJ databases">
        <title>Hoeflea bacterium WL0058 sp. nov., isolated from the sediment.</title>
        <authorList>
            <person name="Wang L."/>
            <person name="Zhang D."/>
        </authorList>
    </citation>
    <scope>NUCLEOTIDE SEQUENCE</scope>
    <source>
        <strain evidence="3">WL0058</strain>
    </source>
</reference>
<dbReference type="InterPro" id="IPR036005">
    <property type="entry name" value="Creatinase/aminopeptidase-like"/>
</dbReference>
<keyword evidence="4" id="KW-1185">Reference proteome</keyword>
<organism evidence="3 4">
    <name type="scientific">Flavimaribacter sediminis</name>
    <dbReference type="NCBI Taxonomy" id="2865987"/>
    <lineage>
        <taxon>Bacteria</taxon>
        <taxon>Pseudomonadati</taxon>
        <taxon>Pseudomonadota</taxon>
        <taxon>Alphaproteobacteria</taxon>
        <taxon>Hyphomicrobiales</taxon>
        <taxon>Rhizobiaceae</taxon>
        <taxon>Flavimaribacter</taxon>
    </lineage>
</organism>
<name>A0AAE2ZLI8_9HYPH</name>
<dbReference type="Pfam" id="PF01321">
    <property type="entry name" value="Creatinase_N"/>
    <property type="match status" value="1"/>
</dbReference>
<dbReference type="SUPFAM" id="SSF53092">
    <property type="entry name" value="Creatinase/prolidase N-terminal domain"/>
    <property type="match status" value="1"/>
</dbReference>